<reference evidence="3 5" key="2">
    <citation type="submission" date="2015-05" db="EMBL/GenBank/DDBJ databases">
        <authorList>
            <person name="Goodhead I."/>
        </authorList>
    </citation>
    <scope>NUCLEOTIDE SEQUENCE [LARGE SCALE GENOMIC DNA]</scope>
    <source>
        <strain evidence="3">B4</strain>
        <strain evidence="5">morsitans</strain>
    </source>
</reference>
<dbReference type="EMBL" id="AP008232">
    <property type="protein sequence ID" value="BAE74654.1"/>
    <property type="molecule type" value="Genomic_DNA"/>
</dbReference>
<gene>
    <name evidence="2" type="ordered locus">SG1379</name>
    <name evidence="3" type="ORF">SGGMMB4_03073</name>
</gene>
<dbReference type="HOGENOM" id="CLU_2119503_0_0_6"/>
<evidence type="ECO:0000313" key="3">
    <source>
        <dbReference type="EMBL" id="CRL45397.1"/>
    </source>
</evidence>
<feature type="signal peptide" evidence="1">
    <location>
        <begin position="1"/>
        <end position="22"/>
    </location>
</feature>
<dbReference type="RefSeq" id="WP_011411199.1">
    <property type="nucleotide sequence ID" value="NC_007712.1"/>
</dbReference>
<evidence type="ECO:0000256" key="1">
    <source>
        <dbReference type="SAM" id="SignalP"/>
    </source>
</evidence>
<dbReference type="Proteomes" id="UP000001932">
    <property type="component" value="Chromosome"/>
</dbReference>
<keyword evidence="1" id="KW-0732">Signal</keyword>
<dbReference type="BioCyc" id="SGLO343509:SGP1_RS12095-MONOMER"/>
<keyword evidence="4" id="KW-1185">Reference proteome</keyword>
<dbReference type="Proteomes" id="UP000245838">
    <property type="component" value="Chromosome sggmmb4_Chromosome"/>
</dbReference>
<dbReference type="EMBL" id="LN854557">
    <property type="protein sequence ID" value="CRL45397.1"/>
    <property type="molecule type" value="Genomic_DNA"/>
</dbReference>
<reference evidence="2 4" key="1">
    <citation type="journal article" date="2006" name="Genome Res.">
        <title>Massive genome erosion and functional adaptations provide insights into the symbiotic lifestyle of Sodalis glossinidius in the tsetse host.</title>
        <authorList>
            <person name="Toh H."/>
            <person name="Weiss B.L."/>
            <person name="Perkin S.A.H."/>
            <person name="Yamashita A."/>
            <person name="Oshima K."/>
            <person name="Hattori M."/>
            <person name="Aksoy S."/>
        </authorList>
    </citation>
    <scope>NUCLEOTIDE SEQUENCE [LARGE SCALE GENOMIC DNA]</scope>
    <source>
        <strain evidence="2">Morsitans</strain>
        <strain evidence="4">morsitans</strain>
    </source>
</reference>
<protein>
    <submittedName>
        <fullName evidence="2">Uncharacterized protein</fullName>
    </submittedName>
</protein>
<evidence type="ECO:0000313" key="5">
    <source>
        <dbReference type="Proteomes" id="UP000245838"/>
    </source>
</evidence>
<dbReference type="AlphaFoldDB" id="Q2NT71"/>
<accession>Q2NT71</accession>
<organism evidence="2 4">
    <name type="scientific">Sodalis glossinidius (strain morsitans)</name>
    <dbReference type="NCBI Taxonomy" id="343509"/>
    <lineage>
        <taxon>Bacteria</taxon>
        <taxon>Pseudomonadati</taxon>
        <taxon>Pseudomonadota</taxon>
        <taxon>Gammaproteobacteria</taxon>
        <taxon>Enterobacterales</taxon>
        <taxon>Bruguierivoracaceae</taxon>
        <taxon>Sodalis</taxon>
    </lineage>
</organism>
<name>Q2NT71_SODGM</name>
<dbReference type="KEGG" id="sgl:SG1379"/>
<sequence>MLKKTLMAALVLSAVGSSAVYAAGAAGTTTAASQSASGSASSSDASFVSSSVAAVASASDPEKHRFLYINLNHDRHAVTQLATPQGGKQAECLSHLNRHEAGFLPPESQGNAPY</sequence>
<feature type="chain" id="PRO_5014308711" evidence="1">
    <location>
        <begin position="23"/>
        <end position="114"/>
    </location>
</feature>
<evidence type="ECO:0000313" key="4">
    <source>
        <dbReference type="Proteomes" id="UP000001932"/>
    </source>
</evidence>
<evidence type="ECO:0000313" key="2">
    <source>
        <dbReference type="EMBL" id="BAE74654.1"/>
    </source>
</evidence>
<proteinExistence type="predicted"/>